<keyword evidence="16" id="KW-0966">Cell projection</keyword>
<dbReference type="FunFam" id="2.130.10.30:FF:000013">
    <property type="entry name" value="Retinitis pigmentosa GTPase regulator isoform 1"/>
    <property type="match status" value="1"/>
</dbReference>
<dbReference type="Gene3D" id="2.130.10.30">
    <property type="entry name" value="Regulator of chromosome condensation 1/beta-lactamase-inhibitor protein II"/>
    <property type="match status" value="1"/>
</dbReference>
<feature type="compositionally biased region" description="Low complexity" evidence="22">
    <location>
        <begin position="489"/>
        <end position="528"/>
    </location>
</feature>
<feature type="repeat" description="RCC1" evidence="21">
    <location>
        <begin position="55"/>
        <end position="106"/>
    </location>
</feature>
<keyword evidence="14" id="KW-0969">Cilium</keyword>
<evidence type="ECO:0000256" key="14">
    <source>
        <dbReference type="ARBA" id="ARBA00023069"/>
    </source>
</evidence>
<feature type="compositionally biased region" description="Basic and acidic residues" evidence="22">
    <location>
        <begin position="708"/>
        <end position="729"/>
    </location>
</feature>
<keyword evidence="10" id="KW-0677">Repeat</keyword>
<feature type="repeat" description="RCC1" evidence="21">
    <location>
        <begin position="160"/>
        <end position="209"/>
    </location>
</feature>
<feature type="compositionally biased region" description="Low complexity" evidence="22">
    <location>
        <begin position="556"/>
        <end position="568"/>
    </location>
</feature>
<keyword evidence="11" id="KW-0970">Cilium biogenesis/degradation</keyword>
<proteinExistence type="predicted"/>
<evidence type="ECO:0000256" key="5">
    <source>
        <dbReference type="ARBA" id="ARBA00022481"/>
    </source>
</evidence>
<dbReference type="GO" id="GO:0007601">
    <property type="term" value="P:visual perception"/>
    <property type="evidence" value="ECO:0007669"/>
    <property type="project" value="UniProtKB-KW"/>
</dbReference>
<evidence type="ECO:0000256" key="8">
    <source>
        <dbReference type="ARBA" id="ARBA00022606"/>
    </source>
</evidence>
<dbReference type="InterPro" id="IPR009091">
    <property type="entry name" value="RCC1/BLIP-II"/>
</dbReference>
<evidence type="ECO:0000256" key="19">
    <source>
        <dbReference type="ARBA" id="ARBA00023305"/>
    </source>
</evidence>
<keyword evidence="13" id="KW-0333">Golgi apparatus</keyword>
<dbReference type="Pfam" id="PF25390">
    <property type="entry name" value="WD40_RLD"/>
    <property type="match status" value="1"/>
</dbReference>
<evidence type="ECO:0000256" key="2">
    <source>
        <dbReference type="ARBA" id="ARBA00004300"/>
    </source>
</evidence>
<keyword evidence="6" id="KW-0963">Cytoplasm</keyword>
<feature type="region of interest" description="Disordered" evidence="22">
    <location>
        <begin position="964"/>
        <end position="1049"/>
    </location>
</feature>
<evidence type="ECO:0000256" key="16">
    <source>
        <dbReference type="ARBA" id="ARBA00023273"/>
    </source>
</evidence>
<feature type="region of interest" description="Disordered" evidence="22">
    <location>
        <begin position="489"/>
        <end position="920"/>
    </location>
</feature>
<protein>
    <recommendedName>
        <fullName evidence="20">X-linked retinitis pigmentosa GTPase regulator</fullName>
    </recommendedName>
</protein>
<dbReference type="GO" id="GO:0005794">
    <property type="term" value="C:Golgi apparatus"/>
    <property type="evidence" value="ECO:0007669"/>
    <property type="project" value="UniProtKB-SubCell"/>
</dbReference>
<feature type="domain" description="RCC1-like" evidence="23">
    <location>
        <begin position="39"/>
        <end position="364"/>
    </location>
</feature>
<evidence type="ECO:0000256" key="18">
    <source>
        <dbReference type="ARBA" id="ARBA00023289"/>
    </source>
</evidence>
<dbReference type="AlphaFoldDB" id="A0A437C773"/>
<sequence>MTGQTDSDIPETGAVFTFGRSSFADNLPSKFWLKNDYPAGVCCGREHSAVITGNGKLLVFGCNSSGQLGLNLKPDVNKPVSLKAFKSEKVKFVACGTEHTIVCTSKDRVYYAGNDHKAQPGQGHSPKAGSFLRLHPFCERARIKMLSAGCSTSAALTEDGRLFMWGDNSVGQIGLGKELFAAEPREVGVGEAVKWVSCGNRHSAFVTVAGDLYTFGKNANGRLGLQAEQLENHRVPQRVPGIPGHVTQVCCGGQHTVVLTGEDVFTFGGGRYGQLGHGTFLFEAASPKPLQHFHKCSVRQIACGENHTAVITNGGLLYTFGDGRHGKLGLMEENFVNQFSPTLCTQFLKFNVQSVSCGGHHMLVLAAPRPAKAREVLEKDFKSMGNFLLSSCAELPLKEQLIDLAPVFPLSALAARARHREKKLSEEMLGETLHKLPRFDSDFLSSSWKMSRNIQTVKDIFNPPSSPMLKSGESPLLSPRSQSVYLLSPALSSKPSSSRSLSSGRSKASTCLAPKSAKLSSPLLSPKSIKCTPKKALPREKRAQTRAKKADKSLSDKLLSPKEPSSPAGPTLQAFIENISEKEDSASTQTEGDALHRPGVSQDEQERGGDFSPNTVEKKDRSHGRASTGKPVFCFDERLVPYGQTASAADPLSSSIKKDKTKTRKDRSLSNQENIPKKTIKTKKRLFSSGTAKRGELSGDAGVQKAVTEGKNDVKADKDGIKEKTHRNESNTSALTDKTSDNKVDVKVRQDTRVKLKEKKSGVKAAPPKSHSTKLEPEKSASCGTPRAKVQTKEATPAKSKGQSQEPKAKPDSKSSIKRLNKGTREIKVESANKQNGKDDEASEAKPRLSTKSGEGKSPGSKDKTQKKTKASRLLSSHHDGSSTQSPKRADVLSVSGDKSPQSPHPAGAESLPTEGDRKEARIMKEEKSGWEESLREAALLLPAVGMAGAAAGLLSEALTSVVSFHSDSDKDTPSLPRTPLRRFTNQQEVQSIPSTPTHVGEEEKEDRKPKQEEAPTPAPRTKQTAVKKKQEDPQQFWNDVLPQYLDIQ</sequence>
<feature type="compositionally biased region" description="Basic and acidic residues" evidence="22">
    <location>
        <begin position="738"/>
        <end position="761"/>
    </location>
</feature>
<dbReference type="EMBL" id="CM012457">
    <property type="protein sequence ID" value="RVE58413.1"/>
    <property type="molecule type" value="Genomic_DNA"/>
</dbReference>
<gene>
    <name evidence="24" type="ORF">OJAV_G00208930</name>
</gene>
<feature type="compositionally biased region" description="Basic and acidic residues" evidence="22">
    <location>
        <begin position="1000"/>
        <end position="1014"/>
    </location>
</feature>
<dbReference type="PRINTS" id="PR00633">
    <property type="entry name" value="RCCNDNSATION"/>
</dbReference>
<dbReference type="SUPFAM" id="SSF50985">
    <property type="entry name" value="RCC1/BLIP-II"/>
    <property type="match status" value="1"/>
</dbReference>
<evidence type="ECO:0000256" key="17">
    <source>
        <dbReference type="ARBA" id="ARBA00023288"/>
    </source>
</evidence>
<feature type="repeat" description="RCC1" evidence="21">
    <location>
        <begin position="210"/>
        <end position="262"/>
    </location>
</feature>
<keyword evidence="12" id="KW-0282">Flagellum</keyword>
<evidence type="ECO:0000256" key="13">
    <source>
        <dbReference type="ARBA" id="ARBA00023034"/>
    </source>
</evidence>
<dbReference type="PANTHER" id="PTHR22872">
    <property type="entry name" value="BTK-BINDING PROTEIN-RELATED"/>
    <property type="match status" value="1"/>
</dbReference>
<dbReference type="OrthoDB" id="10253607at2759"/>
<evidence type="ECO:0000256" key="7">
    <source>
        <dbReference type="ARBA" id="ARBA00022553"/>
    </source>
</evidence>
<dbReference type="InterPro" id="IPR051625">
    <property type="entry name" value="Signaling_Regulatory_Domain"/>
</dbReference>
<keyword evidence="25" id="KW-1185">Reference proteome</keyword>
<reference evidence="24 25" key="2">
    <citation type="submission" date="2019-01" db="EMBL/GenBank/DDBJ databases">
        <title>A chromosome length genome reference of the Java medaka (oryzias javanicus).</title>
        <authorList>
            <person name="Herpin A."/>
            <person name="Takehana Y."/>
            <person name="Naruse K."/>
            <person name="Ansai S."/>
            <person name="Kawaguchi M."/>
        </authorList>
    </citation>
    <scope>NUCLEOTIDE SEQUENCE [LARGE SCALE GENOMIC DNA]</scope>
    <source>
        <strain evidence="24">RS831</strain>
        <tissue evidence="24">Whole body</tissue>
    </source>
</reference>
<feature type="compositionally biased region" description="Basic and acidic residues" evidence="22">
    <location>
        <begin position="537"/>
        <end position="555"/>
    </location>
</feature>
<feature type="compositionally biased region" description="Polar residues" evidence="22">
    <location>
        <begin position="984"/>
        <end position="998"/>
    </location>
</feature>
<name>A0A437C773_ORYJA</name>
<dbReference type="PROSITE" id="PS00626">
    <property type="entry name" value="RCC1_2"/>
    <property type="match status" value="4"/>
</dbReference>
<evidence type="ECO:0000256" key="22">
    <source>
        <dbReference type="SAM" id="MobiDB-lite"/>
    </source>
</evidence>
<feature type="compositionally biased region" description="Polar residues" evidence="22">
    <location>
        <begin position="644"/>
        <end position="655"/>
    </location>
</feature>
<evidence type="ECO:0000256" key="1">
    <source>
        <dbReference type="ARBA" id="ARBA00004120"/>
    </source>
</evidence>
<evidence type="ECO:0000256" key="20">
    <source>
        <dbReference type="ARBA" id="ARBA00073293"/>
    </source>
</evidence>
<evidence type="ECO:0000256" key="21">
    <source>
        <dbReference type="PROSITE-ProRule" id="PRU00235"/>
    </source>
</evidence>
<evidence type="ECO:0000256" key="12">
    <source>
        <dbReference type="ARBA" id="ARBA00022846"/>
    </source>
</evidence>
<dbReference type="GO" id="GO:0005813">
    <property type="term" value="C:centrosome"/>
    <property type="evidence" value="ECO:0007669"/>
    <property type="project" value="UniProtKB-SubCell"/>
</dbReference>
<evidence type="ECO:0000256" key="6">
    <source>
        <dbReference type="ARBA" id="ARBA00022490"/>
    </source>
</evidence>
<keyword evidence="9" id="KW-0344">Guanine-nucleotide releasing factor</keyword>
<dbReference type="GO" id="GO:0030030">
    <property type="term" value="P:cell projection organization"/>
    <property type="evidence" value="ECO:0007669"/>
    <property type="project" value="UniProtKB-KW"/>
</dbReference>
<evidence type="ECO:0000313" key="25">
    <source>
        <dbReference type="Proteomes" id="UP000283210"/>
    </source>
</evidence>
<keyword evidence="19" id="KW-0844">Vision</keyword>
<keyword evidence="15" id="KW-0206">Cytoskeleton</keyword>
<feature type="compositionally biased region" description="Basic and acidic residues" evidence="22">
    <location>
        <begin position="823"/>
        <end position="847"/>
    </location>
</feature>
<feature type="repeat" description="RCC1" evidence="21">
    <location>
        <begin position="315"/>
        <end position="368"/>
    </location>
</feature>
<keyword evidence="8" id="KW-0716">Sensory transduction</keyword>
<comment type="subcellular location">
    <subcellularLocation>
        <location evidence="1">Cytoplasm</location>
        <location evidence="1">Cytoskeleton</location>
        <location evidence="1">Cilium basal body</location>
    </subcellularLocation>
    <subcellularLocation>
        <location evidence="4">Cytoplasm</location>
        <location evidence="4">Cytoskeleton</location>
        <location evidence="4">Flagellum axoneme</location>
    </subcellularLocation>
    <subcellularLocation>
        <location evidence="2">Cytoplasm</location>
        <location evidence="2">Cytoskeleton</location>
        <location evidence="2">Microtubule organizing center</location>
        <location evidence="2">Centrosome</location>
    </subcellularLocation>
    <subcellularLocation>
        <location evidence="3">Golgi apparatus</location>
    </subcellularLocation>
</comment>
<accession>A0A437C773</accession>
<dbReference type="GO" id="GO:0005085">
    <property type="term" value="F:guanyl-nucleotide exchange factor activity"/>
    <property type="evidence" value="ECO:0007669"/>
    <property type="project" value="UniProtKB-KW"/>
</dbReference>
<evidence type="ECO:0000256" key="3">
    <source>
        <dbReference type="ARBA" id="ARBA00004555"/>
    </source>
</evidence>
<dbReference type="InterPro" id="IPR058923">
    <property type="entry name" value="RCC1-like_dom"/>
</dbReference>
<keyword evidence="7" id="KW-0597">Phosphoprotein</keyword>
<organism evidence="24 25">
    <name type="scientific">Oryzias javanicus</name>
    <name type="common">Javanese ricefish</name>
    <name type="synonym">Aplocheilus javanicus</name>
    <dbReference type="NCBI Taxonomy" id="123683"/>
    <lineage>
        <taxon>Eukaryota</taxon>
        <taxon>Metazoa</taxon>
        <taxon>Chordata</taxon>
        <taxon>Craniata</taxon>
        <taxon>Vertebrata</taxon>
        <taxon>Euteleostomi</taxon>
        <taxon>Actinopterygii</taxon>
        <taxon>Neopterygii</taxon>
        <taxon>Teleostei</taxon>
        <taxon>Neoteleostei</taxon>
        <taxon>Acanthomorphata</taxon>
        <taxon>Ovalentaria</taxon>
        <taxon>Atherinomorphae</taxon>
        <taxon>Beloniformes</taxon>
        <taxon>Adrianichthyidae</taxon>
        <taxon>Oryziinae</taxon>
        <taxon>Oryzias</taxon>
    </lineage>
</organism>
<dbReference type="Proteomes" id="UP000283210">
    <property type="component" value="Chromosome 21"/>
</dbReference>
<keyword evidence="5" id="KW-0488">Methylation</keyword>
<keyword evidence="18" id="KW-0636">Prenylation</keyword>
<evidence type="ECO:0000256" key="15">
    <source>
        <dbReference type="ARBA" id="ARBA00023212"/>
    </source>
</evidence>
<evidence type="ECO:0000313" key="24">
    <source>
        <dbReference type="EMBL" id="RVE58413.1"/>
    </source>
</evidence>
<dbReference type="PROSITE" id="PS50012">
    <property type="entry name" value="RCC1_3"/>
    <property type="match status" value="5"/>
</dbReference>
<evidence type="ECO:0000259" key="23">
    <source>
        <dbReference type="Pfam" id="PF25390"/>
    </source>
</evidence>
<reference evidence="24 25" key="1">
    <citation type="submission" date="2018-11" db="EMBL/GenBank/DDBJ databases">
        <authorList>
            <person name="Lopez-Roques C."/>
            <person name="Donnadieu C."/>
            <person name="Bouchez O."/>
            <person name="Klopp C."/>
            <person name="Cabau C."/>
            <person name="Zahm M."/>
        </authorList>
    </citation>
    <scope>NUCLEOTIDE SEQUENCE [LARGE SCALE GENOMIC DNA]</scope>
    <source>
        <strain evidence="24">RS831</strain>
        <tissue evidence="24">Whole body</tissue>
    </source>
</reference>
<evidence type="ECO:0000256" key="4">
    <source>
        <dbReference type="ARBA" id="ARBA00004611"/>
    </source>
</evidence>
<dbReference type="GO" id="GO:0005929">
    <property type="term" value="C:cilium"/>
    <property type="evidence" value="ECO:0007669"/>
    <property type="project" value="UniProtKB-ARBA"/>
</dbReference>
<evidence type="ECO:0000256" key="11">
    <source>
        <dbReference type="ARBA" id="ARBA00022794"/>
    </source>
</evidence>
<dbReference type="PANTHER" id="PTHR22872:SF9">
    <property type="entry name" value="X-LINKED RETINITIS PIGMENTOSA GTPASE REGULATOR"/>
    <property type="match status" value="1"/>
</dbReference>
<feature type="repeat" description="RCC1" evidence="21">
    <location>
        <begin position="262"/>
        <end position="314"/>
    </location>
</feature>
<evidence type="ECO:0000256" key="9">
    <source>
        <dbReference type="ARBA" id="ARBA00022658"/>
    </source>
</evidence>
<dbReference type="InterPro" id="IPR000408">
    <property type="entry name" value="Reg_chr_condens"/>
</dbReference>
<keyword evidence="17" id="KW-0449">Lipoprotein</keyword>
<evidence type="ECO:0000256" key="10">
    <source>
        <dbReference type="ARBA" id="ARBA00022737"/>
    </source>
</evidence>